<proteinExistence type="predicted"/>
<dbReference type="Proteomes" id="UP000076532">
    <property type="component" value="Unassembled WGS sequence"/>
</dbReference>
<name>A0A166BPS7_9AGAM</name>
<evidence type="ECO:0000313" key="2">
    <source>
        <dbReference type="EMBL" id="KZP12861.1"/>
    </source>
</evidence>
<evidence type="ECO:0000313" key="3">
    <source>
        <dbReference type="Proteomes" id="UP000076532"/>
    </source>
</evidence>
<feature type="domain" description="DUF6593" evidence="1">
    <location>
        <begin position="22"/>
        <end position="184"/>
    </location>
</feature>
<protein>
    <recommendedName>
        <fullName evidence="1">DUF6593 domain-containing protein</fullName>
    </recommendedName>
</protein>
<sequence length="202" mass="22494">MDSQLTLVNPAPPPSLIFSSTSLRNTHIYLSSDPTPRAPRWTVATDNSKPGTGTRVYEGDGEPGSRMIAVLYLKDVLPDVITFPASVAPGGGDVKVKVNKWLRKAMLADNYPIRILSPSPEECYYWKTDQMHRLALYNDRDHQYPLATFSPSPSSPCALTVSPEVEPIIESVLVSFIYLELKMRIKENIARVAQSRGLADYR</sequence>
<gene>
    <name evidence="2" type="ORF">FIBSPDRAFT_1049787</name>
</gene>
<reference evidence="2 3" key="1">
    <citation type="journal article" date="2016" name="Mol. Biol. Evol.">
        <title>Comparative Genomics of Early-Diverging Mushroom-Forming Fungi Provides Insights into the Origins of Lignocellulose Decay Capabilities.</title>
        <authorList>
            <person name="Nagy L.G."/>
            <person name="Riley R."/>
            <person name="Tritt A."/>
            <person name="Adam C."/>
            <person name="Daum C."/>
            <person name="Floudas D."/>
            <person name="Sun H."/>
            <person name="Yadav J.S."/>
            <person name="Pangilinan J."/>
            <person name="Larsson K.H."/>
            <person name="Matsuura K."/>
            <person name="Barry K."/>
            <person name="Labutti K."/>
            <person name="Kuo R."/>
            <person name="Ohm R.A."/>
            <person name="Bhattacharya S.S."/>
            <person name="Shirouzu T."/>
            <person name="Yoshinaga Y."/>
            <person name="Martin F.M."/>
            <person name="Grigoriev I.V."/>
            <person name="Hibbett D.S."/>
        </authorList>
    </citation>
    <scope>NUCLEOTIDE SEQUENCE [LARGE SCALE GENOMIC DNA]</scope>
    <source>
        <strain evidence="2 3">CBS 109695</strain>
    </source>
</reference>
<dbReference type="InterPro" id="IPR046528">
    <property type="entry name" value="DUF6593"/>
</dbReference>
<dbReference type="OrthoDB" id="3256331at2759"/>
<keyword evidence="3" id="KW-1185">Reference proteome</keyword>
<accession>A0A166BPS7</accession>
<evidence type="ECO:0000259" key="1">
    <source>
        <dbReference type="Pfam" id="PF20236"/>
    </source>
</evidence>
<dbReference type="Pfam" id="PF20236">
    <property type="entry name" value="DUF6593"/>
    <property type="match status" value="1"/>
</dbReference>
<dbReference type="EMBL" id="KV417641">
    <property type="protein sequence ID" value="KZP12861.1"/>
    <property type="molecule type" value="Genomic_DNA"/>
</dbReference>
<organism evidence="2 3">
    <name type="scientific">Athelia psychrophila</name>
    <dbReference type="NCBI Taxonomy" id="1759441"/>
    <lineage>
        <taxon>Eukaryota</taxon>
        <taxon>Fungi</taxon>
        <taxon>Dikarya</taxon>
        <taxon>Basidiomycota</taxon>
        <taxon>Agaricomycotina</taxon>
        <taxon>Agaricomycetes</taxon>
        <taxon>Agaricomycetidae</taxon>
        <taxon>Atheliales</taxon>
        <taxon>Atheliaceae</taxon>
        <taxon>Athelia</taxon>
    </lineage>
</organism>
<dbReference type="AlphaFoldDB" id="A0A166BPS7"/>